<dbReference type="PRINTS" id="PR00267">
    <property type="entry name" value="INTFRNREGFCT"/>
</dbReference>
<keyword evidence="9" id="KW-1185">Reference proteome</keyword>
<evidence type="ECO:0000313" key="8">
    <source>
        <dbReference type="EMBL" id="KAK6185147.1"/>
    </source>
</evidence>
<keyword evidence="4" id="KW-0010">Activator</keyword>
<dbReference type="PROSITE" id="PS51507">
    <property type="entry name" value="IRF_2"/>
    <property type="match status" value="1"/>
</dbReference>
<dbReference type="SUPFAM" id="SSF49879">
    <property type="entry name" value="SMAD/FHA domain"/>
    <property type="match status" value="1"/>
</dbReference>
<proteinExistence type="predicted"/>
<dbReference type="SUPFAM" id="SSF46785">
    <property type="entry name" value="Winged helix' DNA-binding domain"/>
    <property type="match status" value="1"/>
</dbReference>
<evidence type="ECO:0000313" key="9">
    <source>
        <dbReference type="Proteomes" id="UP001347796"/>
    </source>
</evidence>
<dbReference type="Gene3D" id="1.10.10.10">
    <property type="entry name" value="Winged helix-like DNA-binding domain superfamily/Winged helix DNA-binding domain"/>
    <property type="match status" value="1"/>
</dbReference>
<name>A0AAN8JTT3_PATCE</name>
<dbReference type="GO" id="GO:0045944">
    <property type="term" value="P:positive regulation of transcription by RNA polymerase II"/>
    <property type="evidence" value="ECO:0007669"/>
    <property type="project" value="UniProtKB-ARBA"/>
</dbReference>
<dbReference type="AlphaFoldDB" id="A0AAN8JTT3"/>
<dbReference type="PANTHER" id="PTHR11949">
    <property type="entry name" value="INTERFERON REGULATORY FACTOR"/>
    <property type="match status" value="1"/>
</dbReference>
<dbReference type="GO" id="GO:0002376">
    <property type="term" value="P:immune system process"/>
    <property type="evidence" value="ECO:0007669"/>
    <property type="project" value="TreeGrafter"/>
</dbReference>
<sequence length="475" mass="54524">MQGNTEYHGRQRLRPWLMSKVDSQMFPGLMWVNKKEGMFRVPWKHGGKQDWSEQNSLIFKEWAIHTGRHQVGVDKEDWPVWKTRFRCALNKLPDIEEVKHLSQLDGEEPYRVYRFLQTTKSKCIPVRTNGKTPCIKRDPSYQIIPDGPINLSMSKYNPSCIPETVRDINFTEQEEVKVPIALTSDLGDIDVCQLVGSSRRRPSVLPQTVNQEEDMDTTDGRLMIDEKPYPTDITTGAPSGQRIYNLPPRINIQQKREPEDHEILVRIQFRQKVVAQHHVTNPHGLRLYYGQGPSSFVDPNQVYGSCLAQPIEFPLCELTDNPEQRRYTEQLLSCLDRGLTLECRDGDIYAIRKCRVVVFVASPDSNRPMKLNRDSPGCKIFDYAQFKKALDNYAGGQGPKPSAQILLGFGQNWTHSLEPYQNLLISATIYHTKAIYDLSKIAGSELLSPPLQISDSDEVDRYIKIYKDISKTIQE</sequence>
<dbReference type="InterPro" id="IPR008984">
    <property type="entry name" value="SMAD_FHA_dom_sf"/>
</dbReference>
<dbReference type="SMART" id="SM00348">
    <property type="entry name" value="IRF"/>
    <property type="match status" value="1"/>
</dbReference>
<dbReference type="FunFam" id="1.10.10.10:FF:000041">
    <property type="entry name" value="Interferon regulatory factor 4"/>
    <property type="match status" value="1"/>
</dbReference>
<keyword evidence="2" id="KW-0805">Transcription regulation</keyword>
<accession>A0AAN8JTT3</accession>
<dbReference type="Pfam" id="PF10401">
    <property type="entry name" value="IRF-3"/>
    <property type="match status" value="1"/>
</dbReference>
<comment type="caution">
    <text evidence="8">The sequence shown here is derived from an EMBL/GenBank/DDBJ whole genome shotgun (WGS) entry which is preliminary data.</text>
</comment>
<dbReference type="SMART" id="SM01243">
    <property type="entry name" value="IRF-3"/>
    <property type="match status" value="1"/>
</dbReference>
<evidence type="ECO:0000256" key="1">
    <source>
        <dbReference type="ARBA" id="ARBA00004123"/>
    </source>
</evidence>
<evidence type="ECO:0000256" key="5">
    <source>
        <dbReference type="ARBA" id="ARBA00023163"/>
    </source>
</evidence>
<protein>
    <recommendedName>
        <fullName evidence="7">IRF tryptophan pentad repeat domain-containing protein</fullName>
    </recommendedName>
</protein>
<dbReference type="CDD" id="cd00103">
    <property type="entry name" value="IRF"/>
    <property type="match status" value="1"/>
</dbReference>
<evidence type="ECO:0000256" key="3">
    <source>
        <dbReference type="ARBA" id="ARBA00023125"/>
    </source>
</evidence>
<dbReference type="EMBL" id="JAZGQO010000006">
    <property type="protein sequence ID" value="KAK6185147.1"/>
    <property type="molecule type" value="Genomic_DNA"/>
</dbReference>
<keyword evidence="6" id="KW-0539">Nucleus</keyword>
<dbReference type="InterPro" id="IPR036388">
    <property type="entry name" value="WH-like_DNA-bd_sf"/>
</dbReference>
<feature type="domain" description="IRF tryptophan pentad repeat" evidence="7">
    <location>
        <begin position="10"/>
        <end position="117"/>
    </location>
</feature>
<dbReference type="InterPro" id="IPR036390">
    <property type="entry name" value="WH_DNA-bd_sf"/>
</dbReference>
<dbReference type="GO" id="GO:0000981">
    <property type="term" value="F:DNA-binding transcription factor activity, RNA polymerase II-specific"/>
    <property type="evidence" value="ECO:0007669"/>
    <property type="project" value="TreeGrafter"/>
</dbReference>
<evidence type="ECO:0000256" key="6">
    <source>
        <dbReference type="ARBA" id="ARBA00023242"/>
    </source>
</evidence>
<dbReference type="Pfam" id="PF00605">
    <property type="entry name" value="IRF"/>
    <property type="match status" value="1"/>
</dbReference>
<dbReference type="GO" id="GO:0005634">
    <property type="term" value="C:nucleus"/>
    <property type="evidence" value="ECO:0007669"/>
    <property type="project" value="UniProtKB-SubCell"/>
</dbReference>
<evidence type="ECO:0000256" key="4">
    <source>
        <dbReference type="ARBA" id="ARBA00023159"/>
    </source>
</evidence>
<evidence type="ECO:0000256" key="2">
    <source>
        <dbReference type="ARBA" id="ARBA00023015"/>
    </source>
</evidence>
<dbReference type="InterPro" id="IPR001346">
    <property type="entry name" value="Interferon_reg_fact_DNA-bd_dom"/>
</dbReference>
<gene>
    <name evidence="8" type="ORF">SNE40_007442</name>
</gene>
<keyword evidence="3" id="KW-0238">DNA-binding</keyword>
<dbReference type="Gene3D" id="2.60.200.10">
    <property type="match status" value="1"/>
</dbReference>
<organism evidence="8 9">
    <name type="scientific">Patella caerulea</name>
    <name type="common">Rayed Mediterranean limpet</name>
    <dbReference type="NCBI Taxonomy" id="87958"/>
    <lineage>
        <taxon>Eukaryota</taxon>
        <taxon>Metazoa</taxon>
        <taxon>Spiralia</taxon>
        <taxon>Lophotrochozoa</taxon>
        <taxon>Mollusca</taxon>
        <taxon>Gastropoda</taxon>
        <taxon>Patellogastropoda</taxon>
        <taxon>Patelloidea</taxon>
        <taxon>Patellidae</taxon>
        <taxon>Patella</taxon>
    </lineage>
</organism>
<reference evidence="8 9" key="1">
    <citation type="submission" date="2024-01" db="EMBL/GenBank/DDBJ databases">
        <title>The genome of the rayed Mediterranean limpet Patella caerulea (Linnaeus, 1758).</title>
        <authorList>
            <person name="Anh-Thu Weber A."/>
            <person name="Halstead-Nussloch G."/>
        </authorList>
    </citation>
    <scope>NUCLEOTIDE SEQUENCE [LARGE SCALE GENOMIC DNA]</scope>
    <source>
        <strain evidence="8">AATW-2023a</strain>
        <tissue evidence="8">Whole specimen</tissue>
    </source>
</reference>
<dbReference type="PANTHER" id="PTHR11949:SF53">
    <property type="entry name" value="IRF TRYPTOPHAN PENTAD REPEAT DOMAIN-CONTAINING PROTEIN"/>
    <property type="match status" value="1"/>
</dbReference>
<evidence type="ECO:0000259" key="7">
    <source>
        <dbReference type="PROSITE" id="PS51507"/>
    </source>
</evidence>
<comment type="subcellular location">
    <subcellularLocation>
        <location evidence="1">Nucleus</location>
    </subcellularLocation>
</comment>
<dbReference type="InterPro" id="IPR019471">
    <property type="entry name" value="Interferon_reg_factor-3"/>
</dbReference>
<dbReference type="InterPro" id="IPR017855">
    <property type="entry name" value="SMAD-like_dom_sf"/>
</dbReference>
<dbReference type="Proteomes" id="UP001347796">
    <property type="component" value="Unassembled WGS sequence"/>
</dbReference>
<keyword evidence="5" id="KW-0804">Transcription</keyword>
<dbReference type="GO" id="GO:0000978">
    <property type="term" value="F:RNA polymerase II cis-regulatory region sequence-specific DNA binding"/>
    <property type="evidence" value="ECO:0007669"/>
    <property type="project" value="TreeGrafter"/>
</dbReference>